<accession>B9RL28</accession>
<organism evidence="2 3">
    <name type="scientific">Ricinus communis</name>
    <name type="common">Castor bean</name>
    <dbReference type="NCBI Taxonomy" id="3988"/>
    <lineage>
        <taxon>Eukaryota</taxon>
        <taxon>Viridiplantae</taxon>
        <taxon>Streptophyta</taxon>
        <taxon>Embryophyta</taxon>
        <taxon>Tracheophyta</taxon>
        <taxon>Spermatophyta</taxon>
        <taxon>Magnoliopsida</taxon>
        <taxon>eudicotyledons</taxon>
        <taxon>Gunneridae</taxon>
        <taxon>Pentapetalae</taxon>
        <taxon>rosids</taxon>
        <taxon>fabids</taxon>
        <taxon>Malpighiales</taxon>
        <taxon>Euphorbiaceae</taxon>
        <taxon>Acalyphoideae</taxon>
        <taxon>Acalypheae</taxon>
        <taxon>Ricinus</taxon>
    </lineage>
</organism>
<proteinExistence type="predicted"/>
<feature type="region of interest" description="Disordered" evidence="1">
    <location>
        <begin position="1"/>
        <end position="59"/>
    </location>
</feature>
<evidence type="ECO:0000256" key="1">
    <source>
        <dbReference type="SAM" id="MobiDB-lite"/>
    </source>
</evidence>
<protein>
    <submittedName>
        <fullName evidence="2">Uncharacterized protein</fullName>
    </submittedName>
</protein>
<keyword evidence="3" id="KW-1185">Reference proteome</keyword>
<feature type="compositionally biased region" description="Basic and acidic residues" evidence="1">
    <location>
        <begin position="1"/>
        <end position="10"/>
    </location>
</feature>
<evidence type="ECO:0000313" key="3">
    <source>
        <dbReference type="Proteomes" id="UP000008311"/>
    </source>
</evidence>
<sequence length="143" mass="16141">MLKKVKEEPVKQSSNAQEELAKGTKSQTSSTNENSDDEEEKSNESEKSPNLIGKEREGIERKSKVEANVYVAISSDKNSISNLLSMMIVAFNSHLTTLSKQQLCMDLKPSSNVYHLLRDIHKRQSGLEKTVSAFEKSLKEEFY</sequence>
<dbReference type="AlphaFoldDB" id="B9RL28"/>
<feature type="compositionally biased region" description="Basic and acidic residues" evidence="1">
    <location>
        <begin position="42"/>
        <end position="59"/>
    </location>
</feature>
<dbReference type="EMBL" id="EQ973786">
    <property type="protein sequence ID" value="EEF47943.1"/>
    <property type="molecule type" value="Genomic_DNA"/>
</dbReference>
<gene>
    <name evidence="2" type="ORF">RCOM_0943570</name>
</gene>
<dbReference type="Proteomes" id="UP000008311">
    <property type="component" value="Unassembled WGS sequence"/>
</dbReference>
<name>B9RL28_RICCO</name>
<dbReference type="InParanoid" id="B9RL28"/>
<reference evidence="3" key="1">
    <citation type="journal article" date="2010" name="Nat. Biotechnol.">
        <title>Draft genome sequence of the oilseed species Ricinus communis.</title>
        <authorList>
            <person name="Chan A.P."/>
            <person name="Crabtree J."/>
            <person name="Zhao Q."/>
            <person name="Lorenzi H."/>
            <person name="Orvis J."/>
            <person name="Puiu D."/>
            <person name="Melake-Berhan A."/>
            <person name="Jones K.M."/>
            <person name="Redman J."/>
            <person name="Chen G."/>
            <person name="Cahoon E.B."/>
            <person name="Gedil M."/>
            <person name="Stanke M."/>
            <person name="Haas B.J."/>
            <person name="Wortman J.R."/>
            <person name="Fraser-Liggett C.M."/>
            <person name="Ravel J."/>
            <person name="Rabinowicz P.D."/>
        </authorList>
    </citation>
    <scope>NUCLEOTIDE SEQUENCE [LARGE SCALE GENOMIC DNA]</scope>
    <source>
        <strain evidence="3">cv. Hale</strain>
    </source>
</reference>
<evidence type="ECO:0000313" key="2">
    <source>
        <dbReference type="EMBL" id="EEF47943.1"/>
    </source>
</evidence>